<evidence type="ECO:0000313" key="2">
    <source>
        <dbReference type="EMBL" id="KAK7279585.1"/>
    </source>
</evidence>
<feature type="region of interest" description="Disordered" evidence="1">
    <location>
        <begin position="1"/>
        <end position="52"/>
    </location>
</feature>
<organism evidence="2 3">
    <name type="scientific">Clitoria ternatea</name>
    <name type="common">Butterfly pea</name>
    <dbReference type="NCBI Taxonomy" id="43366"/>
    <lineage>
        <taxon>Eukaryota</taxon>
        <taxon>Viridiplantae</taxon>
        <taxon>Streptophyta</taxon>
        <taxon>Embryophyta</taxon>
        <taxon>Tracheophyta</taxon>
        <taxon>Spermatophyta</taxon>
        <taxon>Magnoliopsida</taxon>
        <taxon>eudicotyledons</taxon>
        <taxon>Gunneridae</taxon>
        <taxon>Pentapetalae</taxon>
        <taxon>rosids</taxon>
        <taxon>fabids</taxon>
        <taxon>Fabales</taxon>
        <taxon>Fabaceae</taxon>
        <taxon>Papilionoideae</taxon>
        <taxon>50 kb inversion clade</taxon>
        <taxon>NPAAA clade</taxon>
        <taxon>indigoferoid/millettioid clade</taxon>
        <taxon>Phaseoleae</taxon>
        <taxon>Clitoria</taxon>
    </lineage>
</organism>
<accession>A0AAN9FUI1</accession>
<proteinExistence type="predicted"/>
<protein>
    <submittedName>
        <fullName evidence="2">Uncharacterized protein</fullName>
    </submittedName>
</protein>
<dbReference type="Proteomes" id="UP001359559">
    <property type="component" value="Unassembled WGS sequence"/>
</dbReference>
<evidence type="ECO:0000256" key="1">
    <source>
        <dbReference type="SAM" id="MobiDB-lite"/>
    </source>
</evidence>
<evidence type="ECO:0000313" key="3">
    <source>
        <dbReference type="Proteomes" id="UP001359559"/>
    </source>
</evidence>
<feature type="compositionally biased region" description="Basic and acidic residues" evidence="1">
    <location>
        <begin position="1"/>
        <end position="11"/>
    </location>
</feature>
<name>A0AAN9FUI1_CLITE</name>
<dbReference type="AlphaFoldDB" id="A0AAN9FUI1"/>
<feature type="compositionally biased region" description="Low complexity" evidence="1">
    <location>
        <begin position="26"/>
        <end position="39"/>
    </location>
</feature>
<gene>
    <name evidence="2" type="ORF">RJT34_24638</name>
</gene>
<comment type="caution">
    <text evidence="2">The sequence shown here is derived from an EMBL/GenBank/DDBJ whole genome shotgun (WGS) entry which is preliminary data.</text>
</comment>
<reference evidence="2 3" key="1">
    <citation type="submission" date="2024-01" db="EMBL/GenBank/DDBJ databases">
        <title>The genomes of 5 underutilized Papilionoideae crops provide insights into root nodulation and disease resistance.</title>
        <authorList>
            <person name="Yuan L."/>
        </authorList>
    </citation>
    <scope>NUCLEOTIDE SEQUENCE [LARGE SCALE GENOMIC DNA]</scope>
    <source>
        <strain evidence="2">LY-2023</strain>
        <tissue evidence="2">Leaf</tissue>
    </source>
</reference>
<dbReference type="EMBL" id="JAYKXN010000006">
    <property type="protein sequence ID" value="KAK7279585.1"/>
    <property type="molecule type" value="Genomic_DNA"/>
</dbReference>
<keyword evidence="3" id="KW-1185">Reference proteome</keyword>
<sequence length="68" mass="6979">MASLKAEKPVEKSSGSAGLAKKEPAAAKLSSSTPKASASKPKKTEPKSKKKYYIPLASAASSPCNSEL</sequence>